<evidence type="ECO:0000313" key="3">
    <source>
        <dbReference type="EMBL" id="OGX87309.1"/>
    </source>
</evidence>
<dbReference type="RefSeq" id="WP_070745690.1">
    <property type="nucleotide sequence ID" value="NZ_MDZA01000364.1"/>
</dbReference>
<evidence type="ECO:0000313" key="4">
    <source>
        <dbReference type="Proteomes" id="UP000177506"/>
    </source>
</evidence>
<feature type="compositionally biased region" description="Basic residues" evidence="1">
    <location>
        <begin position="178"/>
        <end position="188"/>
    </location>
</feature>
<gene>
    <name evidence="3" type="ORF">BEN49_10755</name>
</gene>
<evidence type="ECO:0000256" key="1">
    <source>
        <dbReference type="SAM" id="MobiDB-lite"/>
    </source>
</evidence>
<dbReference type="OrthoDB" id="871451at2"/>
<feature type="region of interest" description="Disordered" evidence="1">
    <location>
        <begin position="166"/>
        <end position="188"/>
    </location>
</feature>
<dbReference type="AlphaFoldDB" id="A0A1G1T8V9"/>
<evidence type="ECO:0000259" key="2">
    <source>
        <dbReference type="Pfam" id="PF00582"/>
    </source>
</evidence>
<comment type="caution">
    <text evidence="3">The sequence shown here is derived from an EMBL/GenBank/DDBJ whole genome shotgun (WGS) entry which is preliminary data.</text>
</comment>
<proteinExistence type="predicted"/>
<accession>A0A1G1T8V9</accession>
<dbReference type="EMBL" id="MDZA01000364">
    <property type="protein sequence ID" value="OGX87309.1"/>
    <property type="molecule type" value="Genomic_DNA"/>
</dbReference>
<organism evidence="3 4">
    <name type="scientific">Hymenobacter coccineus</name>
    <dbReference type="NCBI Taxonomy" id="1908235"/>
    <lineage>
        <taxon>Bacteria</taxon>
        <taxon>Pseudomonadati</taxon>
        <taxon>Bacteroidota</taxon>
        <taxon>Cytophagia</taxon>
        <taxon>Cytophagales</taxon>
        <taxon>Hymenobacteraceae</taxon>
        <taxon>Hymenobacter</taxon>
    </lineage>
</organism>
<reference evidence="3 4" key="1">
    <citation type="submission" date="2016-08" db="EMBL/GenBank/DDBJ databases">
        <title>Hymenobacter coccineus sp. nov., Hymenobacter lapidarius sp. nov. and Hymenobacter glacialis sp. nov., isolated from Antarctic soil.</title>
        <authorList>
            <person name="Sedlacek I."/>
            <person name="Kralova S."/>
            <person name="Kyrova K."/>
            <person name="Maslanova I."/>
            <person name="Stankova E."/>
            <person name="Vrbovska V."/>
            <person name="Nemec M."/>
            <person name="Bartak M."/>
            <person name="Svec P."/>
            <person name="Busse H.-J."/>
            <person name="Pantucek R."/>
        </authorList>
    </citation>
    <scope>NUCLEOTIDE SEQUENCE [LARGE SCALE GENOMIC DNA]</scope>
    <source>
        <strain evidence="3 4">CCM 8649</strain>
    </source>
</reference>
<dbReference type="Pfam" id="PF00582">
    <property type="entry name" value="Usp"/>
    <property type="match status" value="1"/>
</dbReference>
<dbReference type="InterPro" id="IPR006016">
    <property type="entry name" value="UspA"/>
</dbReference>
<dbReference type="Gene3D" id="3.40.50.12370">
    <property type="match status" value="1"/>
</dbReference>
<keyword evidence="4" id="KW-1185">Reference proteome</keyword>
<sequence>MKNSILILANSAAGAEPTARYAAALGAPLHARLAMLHIEVYPVVLEPELAAVAVEQNARNEAENLADLRALARRLPGPPEVLETVGFLGDGVAEAVRQQQPLLLALGLSPEQGLLDHLLVEQALPVLRATHRPLLLVPRSAPCVGPPRRVLVAVDGEPFAPQCREPGAGPAAGGLVGRLHRGPRAGPG</sequence>
<dbReference type="Proteomes" id="UP000177506">
    <property type="component" value="Unassembled WGS sequence"/>
</dbReference>
<protein>
    <recommendedName>
        <fullName evidence="2">UspA domain-containing protein</fullName>
    </recommendedName>
</protein>
<name>A0A1G1T8V9_9BACT</name>
<dbReference type="SUPFAM" id="SSF52402">
    <property type="entry name" value="Adenine nucleotide alpha hydrolases-like"/>
    <property type="match status" value="1"/>
</dbReference>
<feature type="domain" description="UspA" evidence="2">
    <location>
        <begin position="7"/>
        <end position="138"/>
    </location>
</feature>